<dbReference type="InterPro" id="IPR011067">
    <property type="entry name" value="Plasmid_toxin/cell-grow_inhib"/>
</dbReference>
<dbReference type="GO" id="GO:0006402">
    <property type="term" value="P:mRNA catabolic process"/>
    <property type="evidence" value="ECO:0007669"/>
    <property type="project" value="TreeGrafter"/>
</dbReference>
<name>A0A177N3J5_9GAMM</name>
<dbReference type="OrthoDB" id="9808744at2"/>
<accession>A0A177N3J5</accession>
<dbReference type="RefSeq" id="WP_064041795.1">
    <property type="nucleotide sequence ID" value="NZ_LUUJ01000109.1"/>
</dbReference>
<gene>
    <name evidence="1" type="ORF">A1507_18940</name>
</gene>
<dbReference type="GO" id="GO:0004521">
    <property type="term" value="F:RNA endonuclease activity"/>
    <property type="evidence" value="ECO:0007669"/>
    <property type="project" value="TreeGrafter"/>
</dbReference>
<dbReference type="Gene3D" id="2.30.30.110">
    <property type="match status" value="1"/>
</dbReference>
<dbReference type="PANTHER" id="PTHR33988:SF3">
    <property type="entry name" value="ENDORIBONUCLEASE TOXIN CHPB-RELATED"/>
    <property type="match status" value="1"/>
</dbReference>
<dbReference type="EMBL" id="LUUJ01000109">
    <property type="protein sequence ID" value="OAI12567.1"/>
    <property type="molecule type" value="Genomic_DNA"/>
</dbReference>
<reference evidence="1 2" key="1">
    <citation type="submission" date="2016-03" db="EMBL/GenBank/DDBJ databases">
        <authorList>
            <person name="Ploux O."/>
        </authorList>
    </citation>
    <scope>NUCLEOTIDE SEQUENCE [LARGE SCALE GENOMIC DNA]</scope>
    <source>
        <strain evidence="1 2">R-45378</strain>
    </source>
</reference>
<comment type="caution">
    <text evidence="1">The sequence shown here is derived from an EMBL/GenBank/DDBJ whole genome shotgun (WGS) entry which is preliminary data.</text>
</comment>
<dbReference type="Proteomes" id="UP000077857">
    <property type="component" value="Unassembled WGS sequence"/>
</dbReference>
<protein>
    <submittedName>
        <fullName evidence="1">Growth inhibitor PemK</fullName>
    </submittedName>
</protein>
<sequence length="129" mass="14522">MVSHKQTAAWVPERQDIIWIDCNPQVGQEMRDIHPFLVLSPRIFNEKTSLVIGLPMTTATYNADNPFAVAVGKASGRKAEQTSYVLCHQPKSFDWRLRKAKPHPLKVLPGDLFTQVCERLNQIIQIGAG</sequence>
<dbReference type="Pfam" id="PF02452">
    <property type="entry name" value="PemK_toxin"/>
    <property type="match status" value="1"/>
</dbReference>
<proteinExistence type="predicted"/>
<dbReference type="InterPro" id="IPR003477">
    <property type="entry name" value="PemK-like"/>
</dbReference>
<dbReference type="PANTHER" id="PTHR33988">
    <property type="entry name" value="ENDORIBONUCLEASE MAZF-RELATED"/>
    <property type="match status" value="1"/>
</dbReference>
<evidence type="ECO:0000313" key="1">
    <source>
        <dbReference type="EMBL" id="OAI12567.1"/>
    </source>
</evidence>
<organism evidence="1 2">
    <name type="scientific">Methylomonas koyamae</name>
    <dbReference type="NCBI Taxonomy" id="702114"/>
    <lineage>
        <taxon>Bacteria</taxon>
        <taxon>Pseudomonadati</taxon>
        <taxon>Pseudomonadota</taxon>
        <taxon>Gammaproteobacteria</taxon>
        <taxon>Methylococcales</taxon>
        <taxon>Methylococcaceae</taxon>
        <taxon>Methylomonas</taxon>
    </lineage>
</organism>
<dbReference type="SUPFAM" id="SSF50118">
    <property type="entry name" value="Cell growth inhibitor/plasmid maintenance toxic component"/>
    <property type="match status" value="1"/>
</dbReference>
<dbReference type="GO" id="GO:0016075">
    <property type="term" value="P:rRNA catabolic process"/>
    <property type="evidence" value="ECO:0007669"/>
    <property type="project" value="TreeGrafter"/>
</dbReference>
<dbReference type="GO" id="GO:0003677">
    <property type="term" value="F:DNA binding"/>
    <property type="evidence" value="ECO:0007669"/>
    <property type="project" value="InterPro"/>
</dbReference>
<dbReference type="AlphaFoldDB" id="A0A177N3J5"/>
<evidence type="ECO:0000313" key="2">
    <source>
        <dbReference type="Proteomes" id="UP000077857"/>
    </source>
</evidence>